<accession>A0A7E5VKC0</accession>
<name>A0A7E5VKC0_TRINI</name>
<keyword evidence="5 12" id="KW-1133">Transmembrane helix</keyword>
<feature type="transmembrane region" description="Helical" evidence="12">
    <location>
        <begin position="48"/>
        <end position="71"/>
    </location>
</feature>
<dbReference type="RefSeq" id="XP_026728773.1">
    <property type="nucleotide sequence ID" value="XM_026872972.1"/>
</dbReference>
<keyword evidence="7 12" id="KW-0472">Membrane</keyword>
<keyword evidence="3" id="KW-1003">Cell membrane</keyword>
<feature type="transmembrane region" description="Helical" evidence="12">
    <location>
        <begin position="200"/>
        <end position="227"/>
    </location>
</feature>
<keyword evidence="8" id="KW-1015">Disulfide bond</keyword>
<evidence type="ECO:0000256" key="12">
    <source>
        <dbReference type="SAM" id="Phobius"/>
    </source>
</evidence>
<proteinExistence type="inferred from homology"/>
<dbReference type="OrthoDB" id="5957871at2759"/>
<feature type="transmembrane region" description="Helical" evidence="12">
    <location>
        <begin position="83"/>
        <end position="101"/>
    </location>
</feature>
<dbReference type="PROSITE" id="PS00237">
    <property type="entry name" value="G_PROTEIN_RECEP_F1_1"/>
    <property type="match status" value="1"/>
</dbReference>
<evidence type="ECO:0000256" key="10">
    <source>
        <dbReference type="ARBA" id="ARBA00023224"/>
    </source>
</evidence>
<dbReference type="Proteomes" id="UP000322000">
    <property type="component" value="Chromosome 5"/>
</dbReference>
<gene>
    <name evidence="15" type="primary">LOC113494574</name>
</gene>
<keyword evidence="10 11" id="KW-0807">Transducer</keyword>
<evidence type="ECO:0000256" key="1">
    <source>
        <dbReference type="ARBA" id="ARBA00004651"/>
    </source>
</evidence>
<feature type="domain" description="G-protein coupled receptors family 1 profile" evidence="13">
    <location>
        <begin position="63"/>
        <end position="372"/>
    </location>
</feature>
<protein>
    <submittedName>
        <fullName evidence="15">Octopamine receptor-like isoform X1</fullName>
    </submittedName>
</protein>
<dbReference type="Pfam" id="PF00001">
    <property type="entry name" value="7tm_1"/>
    <property type="match status" value="1"/>
</dbReference>
<dbReference type="PANTHER" id="PTHR24248:SF125">
    <property type="entry name" value="DOPAMINE D2-LIKE RECEPTOR"/>
    <property type="match status" value="1"/>
</dbReference>
<feature type="transmembrane region" description="Helical" evidence="12">
    <location>
        <begin position="322"/>
        <end position="342"/>
    </location>
</feature>
<evidence type="ECO:0000256" key="4">
    <source>
        <dbReference type="ARBA" id="ARBA00022692"/>
    </source>
</evidence>
<evidence type="ECO:0000256" key="2">
    <source>
        <dbReference type="ARBA" id="ARBA00010663"/>
    </source>
</evidence>
<organism evidence="14 15">
    <name type="scientific">Trichoplusia ni</name>
    <name type="common">Cabbage looper</name>
    <dbReference type="NCBI Taxonomy" id="7111"/>
    <lineage>
        <taxon>Eukaryota</taxon>
        <taxon>Metazoa</taxon>
        <taxon>Ecdysozoa</taxon>
        <taxon>Arthropoda</taxon>
        <taxon>Hexapoda</taxon>
        <taxon>Insecta</taxon>
        <taxon>Pterygota</taxon>
        <taxon>Neoptera</taxon>
        <taxon>Endopterygota</taxon>
        <taxon>Lepidoptera</taxon>
        <taxon>Glossata</taxon>
        <taxon>Ditrysia</taxon>
        <taxon>Noctuoidea</taxon>
        <taxon>Noctuidae</taxon>
        <taxon>Plusiinae</taxon>
        <taxon>Trichoplusia</taxon>
    </lineage>
</organism>
<keyword evidence="9 11" id="KW-0675">Receptor</keyword>
<sequence length="404" mass="44192">MDKSRRSRSFTSDQQSACDRGPCRWYIVRMFQNSTLHPRGGFSSGWCATAAAMAALATVTIVGNAAVLIALRRVRTAPAHYPLASLATADLLVGLFVLPVAATRELFVFQLDPITCDCWKMLDVLCCTASILSLCALGWERWSGITAPLGRARRAKKARLYTALVWPTAVVVALPTAFIPSPKYVNAEEKACPDNTNVGYVFYSATLSFYLPAVVMLVLYARILLALSVPPKIRAHRGGMPCIDSVQEGKASKTALTRCATAEPIRTSQRQQNNSIVLSPKGRHLNQPESTPVDGCTASTPLKHPGAPCTIISRQRRATRTIVRLMGLFLLCWSPFFTILPIDSLCDCVQDSIWQWCTWLGFTNSALNPLVYAAASPSVRRALHASLASTVRADVPMTPTLRHR</sequence>
<evidence type="ECO:0000313" key="15">
    <source>
        <dbReference type="RefSeq" id="XP_026728773.1"/>
    </source>
</evidence>
<evidence type="ECO:0000256" key="8">
    <source>
        <dbReference type="ARBA" id="ARBA00023157"/>
    </source>
</evidence>
<dbReference type="KEGG" id="tnl:113494574"/>
<dbReference type="PROSITE" id="PS50262">
    <property type="entry name" value="G_PROTEIN_RECEP_F1_2"/>
    <property type="match status" value="1"/>
</dbReference>
<dbReference type="SUPFAM" id="SSF81321">
    <property type="entry name" value="Family A G protein-coupled receptor-like"/>
    <property type="match status" value="1"/>
</dbReference>
<keyword evidence="6 11" id="KW-0297">G-protein coupled receptor</keyword>
<dbReference type="PRINTS" id="PR00237">
    <property type="entry name" value="GPCRRHODOPSN"/>
</dbReference>
<feature type="transmembrane region" description="Helical" evidence="12">
    <location>
        <begin position="121"/>
        <end position="139"/>
    </location>
</feature>
<evidence type="ECO:0000256" key="11">
    <source>
        <dbReference type="RuleBase" id="RU000688"/>
    </source>
</evidence>
<dbReference type="PANTHER" id="PTHR24248">
    <property type="entry name" value="ADRENERGIC RECEPTOR-RELATED G-PROTEIN COUPLED RECEPTOR"/>
    <property type="match status" value="1"/>
</dbReference>
<comment type="similarity">
    <text evidence="2 11">Belongs to the G-protein coupled receptor 1 family.</text>
</comment>
<evidence type="ECO:0000313" key="14">
    <source>
        <dbReference type="Proteomes" id="UP000322000"/>
    </source>
</evidence>
<comment type="subcellular location">
    <subcellularLocation>
        <location evidence="1">Cell membrane</location>
        <topology evidence="1">Multi-pass membrane protein</topology>
    </subcellularLocation>
</comment>
<evidence type="ECO:0000256" key="7">
    <source>
        <dbReference type="ARBA" id="ARBA00023136"/>
    </source>
</evidence>
<dbReference type="InParanoid" id="A0A7E5VKC0"/>
<dbReference type="Gene3D" id="1.20.1070.10">
    <property type="entry name" value="Rhodopsin 7-helix transmembrane proteins"/>
    <property type="match status" value="1"/>
</dbReference>
<evidence type="ECO:0000256" key="6">
    <source>
        <dbReference type="ARBA" id="ARBA00023040"/>
    </source>
</evidence>
<dbReference type="GeneID" id="113494574"/>
<evidence type="ECO:0000256" key="3">
    <source>
        <dbReference type="ARBA" id="ARBA00022475"/>
    </source>
</evidence>
<feature type="transmembrane region" description="Helical" evidence="12">
    <location>
        <begin position="160"/>
        <end position="180"/>
    </location>
</feature>
<keyword evidence="4 11" id="KW-0812">Transmembrane</keyword>
<keyword evidence="14" id="KW-1185">Reference proteome</keyword>
<dbReference type="AlphaFoldDB" id="A0A7E5VKC0"/>
<dbReference type="InterPro" id="IPR017452">
    <property type="entry name" value="GPCR_Rhodpsn_7TM"/>
</dbReference>
<dbReference type="GO" id="GO:0005886">
    <property type="term" value="C:plasma membrane"/>
    <property type="evidence" value="ECO:0007669"/>
    <property type="project" value="UniProtKB-SubCell"/>
</dbReference>
<evidence type="ECO:0000259" key="13">
    <source>
        <dbReference type="PROSITE" id="PS50262"/>
    </source>
</evidence>
<evidence type="ECO:0000256" key="5">
    <source>
        <dbReference type="ARBA" id="ARBA00022989"/>
    </source>
</evidence>
<dbReference type="GO" id="GO:0004930">
    <property type="term" value="F:G protein-coupled receptor activity"/>
    <property type="evidence" value="ECO:0007669"/>
    <property type="project" value="UniProtKB-KW"/>
</dbReference>
<evidence type="ECO:0000256" key="9">
    <source>
        <dbReference type="ARBA" id="ARBA00023170"/>
    </source>
</evidence>
<reference evidence="15" key="1">
    <citation type="submission" date="2025-08" db="UniProtKB">
        <authorList>
            <consortium name="RefSeq"/>
        </authorList>
    </citation>
    <scope>IDENTIFICATION</scope>
</reference>
<dbReference type="InterPro" id="IPR000276">
    <property type="entry name" value="GPCR_Rhodpsn"/>
</dbReference>